<name>A0A1F5LBV6_PENAI</name>
<evidence type="ECO:0000313" key="1">
    <source>
        <dbReference type="EMBL" id="OGE50536.1"/>
    </source>
</evidence>
<comment type="caution">
    <text evidence="1">The sequence shown here is derived from an EMBL/GenBank/DDBJ whole genome shotgun (WGS) entry which is preliminary data.</text>
</comment>
<gene>
    <name evidence="1" type="ORF">PENARI_c016G08309</name>
</gene>
<dbReference type="EMBL" id="LXJU01000016">
    <property type="protein sequence ID" value="OGE50536.1"/>
    <property type="molecule type" value="Genomic_DNA"/>
</dbReference>
<organism evidence="1 2">
    <name type="scientific">Penicillium arizonense</name>
    <dbReference type="NCBI Taxonomy" id="1835702"/>
    <lineage>
        <taxon>Eukaryota</taxon>
        <taxon>Fungi</taxon>
        <taxon>Dikarya</taxon>
        <taxon>Ascomycota</taxon>
        <taxon>Pezizomycotina</taxon>
        <taxon>Eurotiomycetes</taxon>
        <taxon>Eurotiomycetidae</taxon>
        <taxon>Eurotiales</taxon>
        <taxon>Aspergillaceae</taxon>
        <taxon>Penicillium</taxon>
    </lineage>
</organism>
<protein>
    <submittedName>
        <fullName evidence="1">Uncharacterized protein</fullName>
    </submittedName>
</protein>
<proteinExistence type="predicted"/>
<sequence>MALVVHVWVGSKARL</sequence>
<dbReference type="Proteomes" id="UP000177622">
    <property type="component" value="Unassembled WGS sequence"/>
</dbReference>
<evidence type="ECO:0000313" key="2">
    <source>
        <dbReference type="Proteomes" id="UP000177622"/>
    </source>
</evidence>
<reference evidence="1 2" key="1">
    <citation type="journal article" date="2016" name="Sci. Rep.">
        <title>Penicillium arizonense, a new, genome sequenced fungal species, reveals a high chemical diversity in secreted metabolites.</title>
        <authorList>
            <person name="Grijseels S."/>
            <person name="Nielsen J.C."/>
            <person name="Randelovic M."/>
            <person name="Nielsen J."/>
            <person name="Nielsen K.F."/>
            <person name="Workman M."/>
            <person name="Frisvad J.C."/>
        </authorList>
    </citation>
    <scope>NUCLEOTIDE SEQUENCE [LARGE SCALE GENOMIC DNA]</scope>
    <source>
        <strain evidence="1 2">CBS 141311</strain>
    </source>
</reference>
<keyword evidence="2" id="KW-1185">Reference proteome</keyword>
<accession>A0A1F5LBV6</accession>